<evidence type="ECO:0000313" key="3">
    <source>
        <dbReference type="Proteomes" id="UP000321304"/>
    </source>
</evidence>
<protein>
    <submittedName>
        <fullName evidence="2">Methyltransferase family protein</fullName>
    </submittedName>
</protein>
<dbReference type="GO" id="GO:0032259">
    <property type="term" value="P:methylation"/>
    <property type="evidence" value="ECO:0007669"/>
    <property type="project" value="UniProtKB-KW"/>
</dbReference>
<feature type="domain" description="Methyltransferase type 11" evidence="1">
    <location>
        <begin position="76"/>
        <end position="169"/>
    </location>
</feature>
<dbReference type="Pfam" id="PF08241">
    <property type="entry name" value="Methyltransf_11"/>
    <property type="match status" value="1"/>
</dbReference>
<gene>
    <name evidence="2" type="ORF">FBZ93_107188</name>
</gene>
<dbReference type="AlphaFoldDB" id="A0A560LNU3"/>
<name>A0A560LNU3_9BRAD</name>
<dbReference type="SUPFAM" id="SSF53335">
    <property type="entry name" value="S-adenosyl-L-methionine-dependent methyltransferases"/>
    <property type="match status" value="1"/>
</dbReference>
<proteinExistence type="predicted"/>
<dbReference type="CDD" id="cd02440">
    <property type="entry name" value="AdoMet_MTases"/>
    <property type="match status" value="1"/>
</dbReference>
<dbReference type="InterPro" id="IPR029063">
    <property type="entry name" value="SAM-dependent_MTases_sf"/>
</dbReference>
<keyword evidence="2" id="KW-0489">Methyltransferase</keyword>
<dbReference type="PANTHER" id="PTHR42912">
    <property type="entry name" value="METHYLTRANSFERASE"/>
    <property type="match status" value="1"/>
</dbReference>
<reference evidence="2 3" key="1">
    <citation type="submission" date="2019-06" db="EMBL/GenBank/DDBJ databases">
        <title>Genomic Encyclopedia of Type Strains, Phase IV (KMG-V): Genome sequencing to study the core and pangenomes of soil and plant-associated prokaryotes.</title>
        <authorList>
            <person name="Whitman W."/>
        </authorList>
    </citation>
    <scope>NUCLEOTIDE SEQUENCE [LARGE SCALE GENOMIC DNA]</scope>
    <source>
        <strain evidence="2 3">BR 10355</strain>
    </source>
</reference>
<keyword evidence="3" id="KW-1185">Reference proteome</keyword>
<dbReference type="InterPro" id="IPR050508">
    <property type="entry name" value="Methyltransf_Superfamily"/>
</dbReference>
<evidence type="ECO:0000259" key="1">
    <source>
        <dbReference type="Pfam" id="PF08241"/>
    </source>
</evidence>
<comment type="caution">
    <text evidence="2">The sequence shown here is derived from an EMBL/GenBank/DDBJ whole genome shotgun (WGS) entry which is preliminary data.</text>
</comment>
<dbReference type="InterPro" id="IPR013216">
    <property type="entry name" value="Methyltransf_11"/>
</dbReference>
<accession>A0A560LNU3</accession>
<organism evidence="2 3">
    <name type="scientific">Bradyrhizobium macuxiense</name>
    <dbReference type="NCBI Taxonomy" id="1755647"/>
    <lineage>
        <taxon>Bacteria</taxon>
        <taxon>Pseudomonadati</taxon>
        <taxon>Pseudomonadota</taxon>
        <taxon>Alphaproteobacteria</taxon>
        <taxon>Hyphomicrobiales</taxon>
        <taxon>Nitrobacteraceae</taxon>
        <taxon>Bradyrhizobium</taxon>
    </lineage>
</organism>
<evidence type="ECO:0000313" key="2">
    <source>
        <dbReference type="EMBL" id="TWB96942.1"/>
    </source>
</evidence>
<dbReference type="GO" id="GO:0008757">
    <property type="term" value="F:S-adenosylmethionine-dependent methyltransferase activity"/>
    <property type="evidence" value="ECO:0007669"/>
    <property type="project" value="InterPro"/>
</dbReference>
<dbReference type="OrthoDB" id="5449367at2"/>
<sequence>MRYLEYLRRLMFSPSESWMYFDQRAQKLLKKPDLSLSDVAYVSSRDYRVWPEPVYADMINWIAEALQVSKDSDLAEIGCAAGFVAYGLSAKARSYTGVDLSPACARLATRLRLPNAAFIVGDGRSVPLEDASVDRVLCTDVIVNIPDERIYENLIREMHRILRPGGKILLGNLNDTRPLRADFDARIKEYSAGLPPYVEDEARESGKWMPWHFNRIAEYRARHFAPLDCDPAVFHEPAKFEAIGSALGMETNIISAHKLYPYYGFRYSVVYTRAA</sequence>
<dbReference type="EMBL" id="VITY01000007">
    <property type="protein sequence ID" value="TWB96942.1"/>
    <property type="molecule type" value="Genomic_DNA"/>
</dbReference>
<keyword evidence="2" id="KW-0808">Transferase</keyword>
<dbReference type="Proteomes" id="UP000321304">
    <property type="component" value="Unassembled WGS sequence"/>
</dbReference>
<dbReference type="Gene3D" id="3.40.50.150">
    <property type="entry name" value="Vaccinia Virus protein VP39"/>
    <property type="match status" value="1"/>
</dbReference>